<dbReference type="Proteomes" id="UP000015101">
    <property type="component" value="Unassembled WGS sequence"/>
</dbReference>
<dbReference type="EMBL" id="KB096080">
    <property type="protein sequence ID" value="ESO08327.1"/>
    <property type="molecule type" value="Genomic_DNA"/>
</dbReference>
<accession>T1F1G1</accession>
<sequence>MIKPGLLNVRSLSNKSMVIYGVLFHNKVDVMVLTESWHRSSDGDSVKSALPPVYRPGSRVAYKLFFDELAHVVEGLTVSNIPLLMAGDFNIHLEDVDDLNARRMEGIFTTFDVARFVHDATHIGDGMLDFVAASSGYGVTDVNVRTPGKLSDHALVTCILSIKKVKAKISSYVVVRGMTKLHFKIF</sequence>
<gene>
    <name evidence="2" type="primary">20202661</name>
    <name evidence="1" type="ORF">HELRODRAFT_169136</name>
</gene>
<dbReference type="HOGENOM" id="CLU_1455947_0_0_1"/>
<organism evidence="2 3">
    <name type="scientific">Helobdella robusta</name>
    <name type="common">Californian leech</name>
    <dbReference type="NCBI Taxonomy" id="6412"/>
    <lineage>
        <taxon>Eukaryota</taxon>
        <taxon>Metazoa</taxon>
        <taxon>Spiralia</taxon>
        <taxon>Lophotrochozoa</taxon>
        <taxon>Annelida</taxon>
        <taxon>Clitellata</taxon>
        <taxon>Hirudinea</taxon>
        <taxon>Rhynchobdellida</taxon>
        <taxon>Glossiphoniidae</taxon>
        <taxon>Helobdella</taxon>
    </lineage>
</organism>
<reference evidence="2" key="3">
    <citation type="submission" date="2015-06" db="UniProtKB">
        <authorList>
            <consortium name="EnsemblMetazoa"/>
        </authorList>
    </citation>
    <scope>IDENTIFICATION</scope>
</reference>
<dbReference type="PANTHER" id="PTHR33776:SF3">
    <property type="entry name" value="PHD-TYPE DOMAIN-CONTAINING PROTEIN"/>
    <property type="match status" value="1"/>
</dbReference>
<dbReference type="KEGG" id="hro:HELRODRAFT_169136"/>
<evidence type="ECO:0000313" key="3">
    <source>
        <dbReference type="Proteomes" id="UP000015101"/>
    </source>
</evidence>
<dbReference type="InterPro" id="IPR036691">
    <property type="entry name" value="Endo/exonu/phosph_ase_sf"/>
</dbReference>
<dbReference type="eggNOG" id="ENOG502SUNW">
    <property type="taxonomic scope" value="Eukaryota"/>
</dbReference>
<dbReference type="EMBL" id="AMQM01003192">
    <property type="status" value="NOT_ANNOTATED_CDS"/>
    <property type="molecule type" value="Genomic_DNA"/>
</dbReference>
<dbReference type="AlphaFoldDB" id="T1F1G1"/>
<dbReference type="OrthoDB" id="10072198at2759"/>
<dbReference type="SUPFAM" id="SSF56219">
    <property type="entry name" value="DNase I-like"/>
    <property type="match status" value="1"/>
</dbReference>
<keyword evidence="3" id="KW-1185">Reference proteome</keyword>
<name>T1F1G1_HELRO</name>
<protein>
    <recommendedName>
        <fullName evidence="4">Endonuclease/exonuclease/phosphatase domain-containing protein</fullName>
    </recommendedName>
</protein>
<evidence type="ECO:0008006" key="4">
    <source>
        <dbReference type="Google" id="ProtNLM"/>
    </source>
</evidence>
<dbReference type="GeneID" id="20202661"/>
<evidence type="ECO:0000313" key="2">
    <source>
        <dbReference type="EnsemblMetazoa" id="HelroP169136"/>
    </source>
</evidence>
<dbReference type="CTD" id="20202661"/>
<dbReference type="PANTHER" id="PTHR33776">
    <property type="entry name" value="ENDO/EXONUCLEASE/PHOSPHATASE DOMAIN-CONTAINING PROTEIN"/>
    <property type="match status" value="1"/>
</dbReference>
<dbReference type="Gene3D" id="3.60.10.10">
    <property type="entry name" value="Endonuclease/exonuclease/phosphatase"/>
    <property type="match status" value="1"/>
</dbReference>
<evidence type="ECO:0000313" key="1">
    <source>
        <dbReference type="EMBL" id="ESO08327.1"/>
    </source>
</evidence>
<dbReference type="RefSeq" id="XP_009013257.1">
    <property type="nucleotide sequence ID" value="XM_009015009.1"/>
</dbReference>
<dbReference type="EnsemblMetazoa" id="HelroT169136">
    <property type="protein sequence ID" value="HelroP169136"/>
    <property type="gene ID" value="HelroG169136"/>
</dbReference>
<reference evidence="3" key="1">
    <citation type="submission" date="2012-12" db="EMBL/GenBank/DDBJ databases">
        <authorList>
            <person name="Hellsten U."/>
            <person name="Grimwood J."/>
            <person name="Chapman J.A."/>
            <person name="Shapiro H."/>
            <person name="Aerts A."/>
            <person name="Otillar R.P."/>
            <person name="Terry A.Y."/>
            <person name="Boore J.L."/>
            <person name="Simakov O."/>
            <person name="Marletaz F."/>
            <person name="Cho S.-J."/>
            <person name="Edsinger-Gonzales E."/>
            <person name="Havlak P."/>
            <person name="Kuo D.-H."/>
            <person name="Larsson T."/>
            <person name="Lv J."/>
            <person name="Arendt D."/>
            <person name="Savage R."/>
            <person name="Osoegawa K."/>
            <person name="de Jong P."/>
            <person name="Lindberg D.R."/>
            <person name="Seaver E.C."/>
            <person name="Weisblat D.A."/>
            <person name="Putnam N.H."/>
            <person name="Grigoriev I.V."/>
            <person name="Rokhsar D.S."/>
        </authorList>
    </citation>
    <scope>NUCLEOTIDE SEQUENCE</scope>
</reference>
<proteinExistence type="predicted"/>
<reference evidence="1 3" key="2">
    <citation type="journal article" date="2013" name="Nature">
        <title>Insights into bilaterian evolution from three spiralian genomes.</title>
        <authorList>
            <person name="Simakov O."/>
            <person name="Marletaz F."/>
            <person name="Cho S.J."/>
            <person name="Edsinger-Gonzales E."/>
            <person name="Havlak P."/>
            <person name="Hellsten U."/>
            <person name="Kuo D.H."/>
            <person name="Larsson T."/>
            <person name="Lv J."/>
            <person name="Arendt D."/>
            <person name="Savage R."/>
            <person name="Osoegawa K."/>
            <person name="de Jong P."/>
            <person name="Grimwood J."/>
            <person name="Chapman J.A."/>
            <person name="Shapiro H."/>
            <person name="Aerts A."/>
            <person name="Otillar R.P."/>
            <person name="Terry A.Y."/>
            <person name="Boore J.L."/>
            <person name="Grigoriev I.V."/>
            <person name="Lindberg D.R."/>
            <person name="Seaver E.C."/>
            <person name="Weisblat D.A."/>
            <person name="Putnam N.H."/>
            <person name="Rokhsar D.S."/>
        </authorList>
    </citation>
    <scope>NUCLEOTIDE SEQUENCE</scope>
</reference>
<dbReference type="InParanoid" id="T1F1G1"/>